<evidence type="ECO:0000256" key="2">
    <source>
        <dbReference type="SAM" id="MobiDB-lite"/>
    </source>
</evidence>
<dbReference type="InterPro" id="IPR011475">
    <property type="entry name" value="DUF1583"/>
</dbReference>
<keyword evidence="5" id="KW-1185">Reference proteome</keyword>
<evidence type="ECO:0000313" key="4">
    <source>
        <dbReference type="EMBL" id="EMI54363.1"/>
    </source>
</evidence>
<feature type="region of interest" description="Disordered" evidence="2">
    <location>
        <begin position="1"/>
        <end position="22"/>
    </location>
</feature>
<dbReference type="PATRIC" id="fig|1263870.3.peg.4433"/>
<evidence type="ECO:0000259" key="3">
    <source>
        <dbReference type="Pfam" id="PF07622"/>
    </source>
</evidence>
<feature type="compositionally biased region" description="Basic and acidic residues" evidence="2">
    <location>
        <begin position="1"/>
        <end position="10"/>
    </location>
</feature>
<dbReference type="InterPro" id="IPR008969">
    <property type="entry name" value="CarboxyPept-like_regulatory"/>
</dbReference>
<dbReference type="InterPro" id="IPR011659">
    <property type="entry name" value="WD40"/>
</dbReference>
<gene>
    <name evidence="4" type="ORF">RSSM_04188</name>
</gene>
<dbReference type="Pfam" id="PF13620">
    <property type="entry name" value="CarboxypepD_reg"/>
    <property type="match status" value="1"/>
</dbReference>
<comment type="caution">
    <text evidence="4">The sequence shown here is derived from an EMBL/GenBank/DDBJ whole genome shotgun (WGS) entry which is preliminary data.</text>
</comment>
<dbReference type="PANTHER" id="PTHR36842:SF1">
    <property type="entry name" value="PROTEIN TOLB"/>
    <property type="match status" value="1"/>
</dbReference>
<dbReference type="InterPro" id="IPR015943">
    <property type="entry name" value="WD40/YVTN_repeat-like_dom_sf"/>
</dbReference>
<organism evidence="4 5">
    <name type="scientific">Rhodopirellula sallentina SM41</name>
    <dbReference type="NCBI Taxonomy" id="1263870"/>
    <lineage>
        <taxon>Bacteria</taxon>
        <taxon>Pseudomonadati</taxon>
        <taxon>Planctomycetota</taxon>
        <taxon>Planctomycetia</taxon>
        <taxon>Pirellulales</taxon>
        <taxon>Pirellulaceae</taxon>
        <taxon>Rhodopirellula</taxon>
    </lineage>
</organism>
<reference evidence="4 5" key="1">
    <citation type="journal article" date="2013" name="Mar. Genomics">
        <title>Expression of sulfatases in Rhodopirellula baltica and the diversity of sulfatases in the genus Rhodopirellula.</title>
        <authorList>
            <person name="Wegner C.E."/>
            <person name="Richter-Heitmann T."/>
            <person name="Klindworth A."/>
            <person name="Klockow C."/>
            <person name="Richter M."/>
            <person name="Achstetter T."/>
            <person name="Glockner F.O."/>
            <person name="Harder J."/>
        </authorList>
    </citation>
    <scope>NUCLEOTIDE SEQUENCE [LARGE SCALE GENOMIC DNA]</scope>
    <source>
        <strain evidence="4 5">SM41</strain>
    </source>
</reference>
<dbReference type="Proteomes" id="UP000011885">
    <property type="component" value="Unassembled WGS sequence"/>
</dbReference>
<dbReference type="Pfam" id="PF07676">
    <property type="entry name" value="PD40"/>
    <property type="match status" value="3"/>
</dbReference>
<dbReference type="Pfam" id="PF07622">
    <property type="entry name" value="DUF1583"/>
    <property type="match status" value="1"/>
</dbReference>
<protein>
    <submittedName>
        <fullName evidence="4">TolB protein (Precursor)</fullName>
    </submittedName>
</protein>
<dbReference type="Gene3D" id="2.120.10.30">
    <property type="entry name" value="TolB, C-terminal domain"/>
    <property type="match status" value="3"/>
</dbReference>
<name>M5UED0_9BACT</name>
<dbReference type="SUPFAM" id="SSF49464">
    <property type="entry name" value="Carboxypeptidase regulatory domain-like"/>
    <property type="match status" value="1"/>
</dbReference>
<dbReference type="Gene3D" id="2.130.10.10">
    <property type="entry name" value="YVTN repeat-like/Quinoprotein amine dehydrogenase"/>
    <property type="match status" value="1"/>
</dbReference>
<evidence type="ECO:0000313" key="5">
    <source>
        <dbReference type="Proteomes" id="UP000011885"/>
    </source>
</evidence>
<feature type="domain" description="DUF1583" evidence="3">
    <location>
        <begin position="284"/>
        <end position="496"/>
    </location>
</feature>
<accession>M5UED0</accession>
<dbReference type="InterPro" id="IPR011042">
    <property type="entry name" value="6-blade_b-propeller_TolB-like"/>
</dbReference>
<dbReference type="PANTHER" id="PTHR36842">
    <property type="entry name" value="PROTEIN TOLB HOMOLOG"/>
    <property type="match status" value="1"/>
</dbReference>
<comment type="similarity">
    <text evidence="1">Belongs to the TolB family.</text>
</comment>
<sequence>MAAENSRELSKGQSPKFARCRPAETHLSPSAHSNMINFHRLLFLITFAFAGFLGIDSASSQETTSPKTVTIPHEGVVTGVASISQTQPSDQSTVSGSVLDFRGTPVVNATVCCVPKQNSRPVIFTKTDTDGRFEFRQPVSLPTNLVVTSQSFSPQSKRIEQSAAAKDITLRLLPGRRVRFEVVDSEGNPIQGISIRTLSWNERRGLQLRGETDQRGQAVFSNAPANEVTYVFCYPNYLSVRQNLSAKPGVHRIKLTPLTLASAFDLRRQSAIDAELLNAKPVNPVVATLDKQAELLAKDFEQNLASDEWIRSKSLQFQPSLTATGTQTANGFAITQAVSKTWNESKLKCNVTLSGDFDIEADYSILEWEGTGGSLTLGVALSGEETPKARASCKVTANGTSILAQKHWTTATGLHRENHSIQQETNAGSLRIARRGETVSILARQAQGDAYRIIQQYELNASVIQNGGVVLGVQAPIDGSIQVLWQRVRIRAAQWQMIGDEKSTVAAVAIYDTPTNQVHRISQATGGYSHVGSPAWSPDQQWIAYDLCNGSTRDSRVMIVSVDGGEPKDIGFGSMPNFSPDGSMIAFSAFGEGIGVMNRDGSNRRILNRRGWQLQWSPEPNKLAYSLGGQIHSLDLETGTDRALMQGEAANQYQSLNWNMCWSHDGRQIVFNGTNRSTGDTDIAVFDLDQPDQIRVLVADAPIQHLNFSWSPDNQQILFLLNPPGSRPRMHTIASDGSGPPVRLPDKTEYVRLTSAVWSPDGTRIALTGVDRLLPPRRIYRIDANGKNLCRITWNFLDLGDHLSPDVSPDGKEIAFESFTGDPHESHIVHLNTDGTAVQDLGLGCIPSFTADGKRLAYSSFTGMKISEPRPGLAQRVSIGGTWTLQACPVDDRLACIRNWGARGANIRISEGQSGESKNLLVGEHANRYMILPFYLAWSPDGESIAFVGKRKDNSRRELAIVSTSGSDDTFEILGENLRIQNDIGWHPDGQRLIVAQKDLVTGLHQLHWVDRDAPHALSRVPGQPTDADNRHPFYTRDGSLLYFTSQPVATPPQ</sequence>
<proteinExistence type="inferred from homology"/>
<dbReference type="SUPFAM" id="SSF82171">
    <property type="entry name" value="DPP6 N-terminal domain-like"/>
    <property type="match status" value="2"/>
</dbReference>
<dbReference type="EMBL" id="ANOH01000280">
    <property type="protein sequence ID" value="EMI54363.1"/>
    <property type="molecule type" value="Genomic_DNA"/>
</dbReference>
<evidence type="ECO:0000256" key="1">
    <source>
        <dbReference type="ARBA" id="ARBA00009820"/>
    </source>
</evidence>
<dbReference type="AlphaFoldDB" id="M5UED0"/>